<comment type="similarity">
    <text evidence="1 5 6">Belongs to the universal ribosomal protein uS2 family.</text>
</comment>
<dbReference type="PROSITE" id="PS00963">
    <property type="entry name" value="RIBOSOMAL_S2_2"/>
    <property type="match status" value="1"/>
</dbReference>
<evidence type="ECO:0000256" key="1">
    <source>
        <dbReference type="ARBA" id="ARBA00006242"/>
    </source>
</evidence>
<evidence type="ECO:0000256" key="5">
    <source>
        <dbReference type="HAMAP-Rule" id="MF_00291"/>
    </source>
</evidence>
<evidence type="ECO:0000256" key="6">
    <source>
        <dbReference type="RuleBase" id="RU003631"/>
    </source>
</evidence>
<evidence type="ECO:0000256" key="4">
    <source>
        <dbReference type="ARBA" id="ARBA00035256"/>
    </source>
</evidence>
<dbReference type="SUPFAM" id="SSF52313">
    <property type="entry name" value="Ribosomal protein S2"/>
    <property type="match status" value="1"/>
</dbReference>
<reference evidence="8" key="1">
    <citation type="journal article" date="2019" name="Int. J. Syst. Evol. Microbiol.">
        <title>The Global Catalogue of Microorganisms (GCM) 10K type strain sequencing project: providing services to taxonomists for standard genome sequencing and annotation.</title>
        <authorList>
            <consortium name="The Broad Institute Genomics Platform"/>
            <consortium name="The Broad Institute Genome Sequencing Center for Infectious Disease"/>
            <person name="Wu L."/>
            <person name="Ma J."/>
        </authorList>
    </citation>
    <scope>NUCLEOTIDE SEQUENCE [LARGE SCALE GENOMIC DNA]</scope>
    <source>
        <strain evidence="8">CECT 7069</strain>
    </source>
</reference>
<evidence type="ECO:0000256" key="2">
    <source>
        <dbReference type="ARBA" id="ARBA00022980"/>
    </source>
</evidence>
<sequence length="354" mass="37902">MAVDFSMRQLLEAGAHFGHQAHRWNPKMQSYIFGTRNNIHIIDLAQTVPALHQALQAVSDTVAKGGRVLFVGTKRQAADTIAEAAKRSAQYYVNSRWLGGMLTNWKTISGSIQRLRKVDEILDGGAQGLTKKERLMLGREKDKLEKALGGIKDMGGVPDLLFVIDTNKEQLAIKEAQRLGIPVAAIVDTNCNPDGITYVVPANDDAGRAIALYCDLIARAAIDGISRGQGSSGVDLGASEEPTAEEIPQYEGAASIESGSVTQADVAALVESTEHFELLSAPRGAPDDLSKLNGAGPQIVQKLNEAGIYHYWQLASMSEGDVAKVDADLKLNGRIGRDGWVDQARGFVEAAAAA</sequence>
<dbReference type="Proteomes" id="UP001224644">
    <property type="component" value="Unassembled WGS sequence"/>
</dbReference>
<dbReference type="NCBIfam" id="NF008966">
    <property type="entry name" value="PRK12311.1"/>
    <property type="match status" value="1"/>
</dbReference>
<dbReference type="InterPro" id="IPR023591">
    <property type="entry name" value="Ribosomal_uS2_flav_dom_sf"/>
</dbReference>
<dbReference type="Gene3D" id="3.40.50.10490">
    <property type="entry name" value="Glucose-6-phosphate isomerase like protein, domain 1"/>
    <property type="match status" value="1"/>
</dbReference>
<dbReference type="NCBIfam" id="TIGR01011">
    <property type="entry name" value="rpsB_bact"/>
    <property type="match status" value="1"/>
</dbReference>
<proteinExistence type="inferred from homology"/>
<comment type="caution">
    <text evidence="7">The sequence shown here is derived from an EMBL/GenBank/DDBJ whole genome shotgun (WGS) entry which is preliminary data.</text>
</comment>
<protein>
    <recommendedName>
        <fullName evidence="4 5">Small ribosomal subunit protein uS2</fullName>
    </recommendedName>
</protein>
<gene>
    <name evidence="5" type="primary">rpsB</name>
    <name evidence="7" type="ORF">QWZ12_06575</name>
</gene>
<name>A0ABT8BDW0_9HYPH</name>
<evidence type="ECO:0000313" key="8">
    <source>
        <dbReference type="Proteomes" id="UP001224644"/>
    </source>
</evidence>
<dbReference type="HAMAP" id="MF_00291_B">
    <property type="entry name" value="Ribosomal_uS2_B"/>
    <property type="match status" value="1"/>
</dbReference>
<dbReference type="EMBL" id="JAUFPX010000004">
    <property type="protein sequence ID" value="MDN3590277.1"/>
    <property type="molecule type" value="Genomic_DNA"/>
</dbReference>
<keyword evidence="8" id="KW-1185">Reference proteome</keyword>
<dbReference type="InterPro" id="IPR018130">
    <property type="entry name" value="Ribosomal_uS2_CS"/>
</dbReference>
<accession>A0ABT8BDW0</accession>
<dbReference type="RefSeq" id="WP_238224688.1">
    <property type="nucleotide sequence ID" value="NZ_BPQD01000008.1"/>
</dbReference>
<dbReference type="Gene3D" id="1.10.287.610">
    <property type="entry name" value="Helix hairpin bin"/>
    <property type="match status" value="1"/>
</dbReference>
<dbReference type="Pfam" id="PF00318">
    <property type="entry name" value="Ribosomal_S2"/>
    <property type="match status" value="1"/>
</dbReference>
<organism evidence="7 8">
    <name type="scientific">Methylobacterium adhaesivum</name>
    <dbReference type="NCBI Taxonomy" id="333297"/>
    <lineage>
        <taxon>Bacteria</taxon>
        <taxon>Pseudomonadati</taxon>
        <taxon>Pseudomonadota</taxon>
        <taxon>Alphaproteobacteria</taxon>
        <taxon>Hyphomicrobiales</taxon>
        <taxon>Methylobacteriaceae</taxon>
        <taxon>Methylobacterium</taxon>
    </lineage>
</organism>
<evidence type="ECO:0000256" key="3">
    <source>
        <dbReference type="ARBA" id="ARBA00023274"/>
    </source>
</evidence>
<dbReference type="PANTHER" id="PTHR12534">
    <property type="entry name" value="30S RIBOSOMAL PROTEIN S2 PROKARYOTIC AND ORGANELLAR"/>
    <property type="match status" value="1"/>
</dbReference>
<dbReference type="GO" id="GO:0005840">
    <property type="term" value="C:ribosome"/>
    <property type="evidence" value="ECO:0007669"/>
    <property type="project" value="UniProtKB-KW"/>
</dbReference>
<keyword evidence="3 5" id="KW-0687">Ribonucleoprotein</keyword>
<evidence type="ECO:0000313" key="7">
    <source>
        <dbReference type="EMBL" id="MDN3590277.1"/>
    </source>
</evidence>
<dbReference type="PROSITE" id="PS00962">
    <property type="entry name" value="RIBOSOMAL_S2_1"/>
    <property type="match status" value="1"/>
</dbReference>
<dbReference type="CDD" id="cd01425">
    <property type="entry name" value="RPS2"/>
    <property type="match status" value="1"/>
</dbReference>
<dbReference type="InterPro" id="IPR001865">
    <property type="entry name" value="Ribosomal_uS2"/>
</dbReference>
<keyword evidence="2 5" id="KW-0689">Ribosomal protein</keyword>
<dbReference type="PRINTS" id="PR00395">
    <property type="entry name" value="RIBOSOMALS2"/>
</dbReference>
<dbReference type="InterPro" id="IPR005706">
    <property type="entry name" value="Ribosomal_uS2_bac/mit/plastid"/>
</dbReference>
<dbReference type="PANTHER" id="PTHR12534:SF0">
    <property type="entry name" value="SMALL RIBOSOMAL SUBUNIT PROTEIN US2M"/>
    <property type="match status" value="1"/>
</dbReference>